<name>A0A0L0SB70_ALLM3</name>
<reference evidence="2 3" key="1">
    <citation type="submission" date="2009-11" db="EMBL/GenBank/DDBJ databases">
        <title>Annotation of Allomyces macrogynus ATCC 38327.</title>
        <authorList>
            <consortium name="The Broad Institute Genome Sequencing Platform"/>
            <person name="Russ C."/>
            <person name="Cuomo C."/>
            <person name="Burger G."/>
            <person name="Gray M.W."/>
            <person name="Holland P.W.H."/>
            <person name="King N."/>
            <person name="Lang F.B.F."/>
            <person name="Roger A.J."/>
            <person name="Ruiz-Trillo I."/>
            <person name="Young S.K."/>
            <person name="Zeng Q."/>
            <person name="Gargeya S."/>
            <person name="Fitzgerald M."/>
            <person name="Haas B."/>
            <person name="Abouelleil A."/>
            <person name="Alvarado L."/>
            <person name="Arachchi H.M."/>
            <person name="Berlin A."/>
            <person name="Chapman S.B."/>
            <person name="Gearin G."/>
            <person name="Goldberg J."/>
            <person name="Griggs A."/>
            <person name="Gujja S."/>
            <person name="Hansen M."/>
            <person name="Heiman D."/>
            <person name="Howarth C."/>
            <person name="Larimer J."/>
            <person name="Lui A."/>
            <person name="MacDonald P.J.P."/>
            <person name="McCowen C."/>
            <person name="Montmayeur A."/>
            <person name="Murphy C."/>
            <person name="Neiman D."/>
            <person name="Pearson M."/>
            <person name="Priest M."/>
            <person name="Roberts A."/>
            <person name="Saif S."/>
            <person name="Shea T."/>
            <person name="Sisk P."/>
            <person name="Stolte C."/>
            <person name="Sykes S."/>
            <person name="Wortman J."/>
            <person name="Nusbaum C."/>
            <person name="Birren B."/>
        </authorList>
    </citation>
    <scope>NUCLEOTIDE SEQUENCE [LARGE SCALE GENOMIC DNA]</scope>
    <source>
        <strain evidence="2 3">ATCC 38327</strain>
    </source>
</reference>
<gene>
    <name evidence="2" type="ORF">AMAG_18425</name>
</gene>
<dbReference type="PROSITE" id="PS50031">
    <property type="entry name" value="EH"/>
    <property type="match status" value="1"/>
</dbReference>
<reference evidence="3" key="2">
    <citation type="submission" date="2009-11" db="EMBL/GenBank/DDBJ databases">
        <title>The Genome Sequence of Allomyces macrogynus strain ATCC 38327.</title>
        <authorList>
            <consortium name="The Broad Institute Genome Sequencing Platform"/>
            <person name="Russ C."/>
            <person name="Cuomo C."/>
            <person name="Shea T."/>
            <person name="Young S.K."/>
            <person name="Zeng Q."/>
            <person name="Koehrsen M."/>
            <person name="Haas B."/>
            <person name="Borodovsky M."/>
            <person name="Guigo R."/>
            <person name="Alvarado L."/>
            <person name="Berlin A."/>
            <person name="Borenstein D."/>
            <person name="Chen Z."/>
            <person name="Engels R."/>
            <person name="Freedman E."/>
            <person name="Gellesch M."/>
            <person name="Goldberg J."/>
            <person name="Griggs A."/>
            <person name="Gujja S."/>
            <person name="Heiman D."/>
            <person name="Hepburn T."/>
            <person name="Howarth C."/>
            <person name="Jen D."/>
            <person name="Larson L."/>
            <person name="Lewis B."/>
            <person name="Mehta T."/>
            <person name="Park D."/>
            <person name="Pearson M."/>
            <person name="Roberts A."/>
            <person name="Saif S."/>
            <person name="Shenoy N."/>
            <person name="Sisk P."/>
            <person name="Stolte C."/>
            <person name="Sykes S."/>
            <person name="Walk T."/>
            <person name="White J."/>
            <person name="Yandava C."/>
            <person name="Burger G."/>
            <person name="Gray M.W."/>
            <person name="Holland P.W.H."/>
            <person name="King N."/>
            <person name="Lang F.B.F."/>
            <person name="Roger A.J."/>
            <person name="Ruiz-Trillo I."/>
            <person name="Lander E."/>
            <person name="Nusbaum C."/>
        </authorList>
    </citation>
    <scope>NUCLEOTIDE SEQUENCE [LARGE SCALE GENOMIC DNA]</scope>
    <source>
        <strain evidence="3">ATCC 38327</strain>
    </source>
</reference>
<dbReference type="GO" id="GO:0006897">
    <property type="term" value="P:endocytosis"/>
    <property type="evidence" value="ECO:0007669"/>
    <property type="project" value="TreeGrafter"/>
</dbReference>
<sequence length="214" mass="22022">MTSPLPAPPTFVPSADFATYTHLFITTVGDYRHRMPAEHARSILVKSGVANDVLARVWSMADSTSAGALTFPEFCLAMALVKRAMADANAVPPSLPPHIANEVASLNIQLGLPSAASVIGAPPGPVAARAATPIPARTPTPLGAYAQPTGMVPIQPSGMAVPMQRTGVPMARGISPAPQVGSAPVARTASMGNLAALNGSVGMTSARRRRRSSR</sequence>
<dbReference type="CDD" id="cd00052">
    <property type="entry name" value="EH"/>
    <property type="match status" value="1"/>
</dbReference>
<feature type="domain" description="EH" evidence="1">
    <location>
        <begin position="16"/>
        <end position="106"/>
    </location>
</feature>
<dbReference type="GO" id="GO:0005886">
    <property type="term" value="C:plasma membrane"/>
    <property type="evidence" value="ECO:0007669"/>
    <property type="project" value="TreeGrafter"/>
</dbReference>
<dbReference type="PANTHER" id="PTHR11216">
    <property type="entry name" value="EH DOMAIN"/>
    <property type="match status" value="1"/>
</dbReference>
<dbReference type="eggNOG" id="KOG0998">
    <property type="taxonomic scope" value="Eukaryota"/>
</dbReference>
<dbReference type="InterPro" id="IPR011992">
    <property type="entry name" value="EF-hand-dom_pair"/>
</dbReference>
<dbReference type="InterPro" id="IPR000261">
    <property type="entry name" value="EH_dom"/>
</dbReference>
<dbReference type="SUPFAM" id="SSF47473">
    <property type="entry name" value="EF-hand"/>
    <property type="match status" value="1"/>
</dbReference>
<organism evidence="2 3">
    <name type="scientific">Allomyces macrogynus (strain ATCC 38327)</name>
    <name type="common">Allomyces javanicus var. macrogynus</name>
    <dbReference type="NCBI Taxonomy" id="578462"/>
    <lineage>
        <taxon>Eukaryota</taxon>
        <taxon>Fungi</taxon>
        <taxon>Fungi incertae sedis</taxon>
        <taxon>Blastocladiomycota</taxon>
        <taxon>Blastocladiomycetes</taxon>
        <taxon>Blastocladiales</taxon>
        <taxon>Blastocladiaceae</taxon>
        <taxon>Allomyces</taxon>
    </lineage>
</organism>
<dbReference type="OrthoDB" id="1716625at2759"/>
<dbReference type="Proteomes" id="UP000054350">
    <property type="component" value="Unassembled WGS sequence"/>
</dbReference>
<evidence type="ECO:0000313" key="2">
    <source>
        <dbReference type="EMBL" id="KNE59813.1"/>
    </source>
</evidence>
<accession>A0A0L0SB70</accession>
<dbReference type="STRING" id="578462.A0A0L0SB70"/>
<proteinExistence type="predicted"/>
<dbReference type="AlphaFoldDB" id="A0A0L0SB70"/>
<dbReference type="GO" id="GO:0016197">
    <property type="term" value="P:endosomal transport"/>
    <property type="evidence" value="ECO:0007669"/>
    <property type="project" value="TreeGrafter"/>
</dbReference>
<evidence type="ECO:0000313" key="3">
    <source>
        <dbReference type="Proteomes" id="UP000054350"/>
    </source>
</evidence>
<dbReference type="VEuPathDB" id="FungiDB:AMAG_18425"/>
<keyword evidence="3" id="KW-1185">Reference proteome</keyword>
<dbReference type="GO" id="GO:0005737">
    <property type="term" value="C:cytoplasm"/>
    <property type="evidence" value="ECO:0007669"/>
    <property type="project" value="TreeGrafter"/>
</dbReference>
<dbReference type="EMBL" id="GG745335">
    <property type="protein sequence ID" value="KNE59813.1"/>
    <property type="molecule type" value="Genomic_DNA"/>
</dbReference>
<dbReference type="Pfam" id="PF12763">
    <property type="entry name" value="EH"/>
    <property type="match status" value="1"/>
</dbReference>
<dbReference type="Gene3D" id="1.10.238.10">
    <property type="entry name" value="EF-hand"/>
    <property type="match status" value="1"/>
</dbReference>
<protein>
    <recommendedName>
        <fullName evidence="1">EH domain-containing protein</fullName>
    </recommendedName>
</protein>
<evidence type="ECO:0000259" key="1">
    <source>
        <dbReference type="PROSITE" id="PS50031"/>
    </source>
</evidence>
<dbReference type="SMART" id="SM00027">
    <property type="entry name" value="EH"/>
    <property type="match status" value="1"/>
</dbReference>